<feature type="domain" description="Ig-like" evidence="10">
    <location>
        <begin position="128"/>
        <end position="219"/>
    </location>
</feature>
<keyword evidence="5" id="KW-0677">Repeat</keyword>
<dbReference type="InterPro" id="IPR003599">
    <property type="entry name" value="Ig_sub"/>
</dbReference>
<organism evidence="11 12">
    <name type="scientific">Scleropages formosus</name>
    <name type="common">Asian bonytongue</name>
    <name type="synonym">Osteoglossum formosum</name>
    <dbReference type="NCBI Taxonomy" id="113540"/>
    <lineage>
        <taxon>Eukaryota</taxon>
        <taxon>Metazoa</taxon>
        <taxon>Chordata</taxon>
        <taxon>Craniata</taxon>
        <taxon>Vertebrata</taxon>
        <taxon>Euteleostomi</taxon>
        <taxon>Actinopterygii</taxon>
        <taxon>Neopterygii</taxon>
        <taxon>Teleostei</taxon>
        <taxon>Osteoglossocephala</taxon>
        <taxon>Osteoglossomorpha</taxon>
        <taxon>Osteoglossiformes</taxon>
        <taxon>Osteoglossidae</taxon>
        <taxon>Scleropages</taxon>
    </lineage>
</organism>
<dbReference type="InterPro" id="IPR003598">
    <property type="entry name" value="Ig_sub2"/>
</dbReference>
<evidence type="ECO:0000256" key="6">
    <source>
        <dbReference type="ARBA" id="ARBA00022989"/>
    </source>
</evidence>
<feature type="domain" description="Ig-like" evidence="10">
    <location>
        <begin position="227"/>
        <end position="304"/>
    </location>
</feature>
<dbReference type="Pfam" id="PF07679">
    <property type="entry name" value="I-set"/>
    <property type="match status" value="2"/>
</dbReference>
<dbReference type="PANTHER" id="PTHR12231">
    <property type="entry name" value="CTX-RELATED TYPE I TRANSMEMBRANE PROTEIN"/>
    <property type="match status" value="1"/>
</dbReference>
<dbReference type="Pfam" id="PF13927">
    <property type="entry name" value="Ig_3"/>
    <property type="match status" value="2"/>
</dbReference>
<keyword evidence="9" id="KW-0393">Immunoglobulin domain</keyword>
<feature type="domain" description="Ig-like" evidence="10">
    <location>
        <begin position="310"/>
        <end position="393"/>
    </location>
</feature>
<dbReference type="AlphaFoldDB" id="A0A8D0CHM9"/>
<keyword evidence="7" id="KW-0472">Membrane</keyword>
<dbReference type="InterPro" id="IPR007110">
    <property type="entry name" value="Ig-like_dom"/>
</dbReference>
<protein>
    <submittedName>
        <fullName evidence="11">Immunoglobulin superfamily member 10</fullName>
    </submittedName>
</protein>
<evidence type="ECO:0000256" key="8">
    <source>
        <dbReference type="ARBA" id="ARBA00023157"/>
    </source>
</evidence>
<keyword evidence="8" id="KW-1015">Disulfide bond</keyword>
<gene>
    <name evidence="11" type="primary">IGSF10</name>
    <name evidence="11" type="synonym">igsf10</name>
</gene>
<evidence type="ECO:0000256" key="9">
    <source>
        <dbReference type="ARBA" id="ARBA00023319"/>
    </source>
</evidence>
<feature type="domain" description="Ig-like" evidence="10">
    <location>
        <begin position="30"/>
        <end position="118"/>
    </location>
</feature>
<dbReference type="PANTHER" id="PTHR12231:SF261">
    <property type="entry name" value="IG-LIKE DOMAIN-CONTAINING PROTEIN"/>
    <property type="match status" value="1"/>
</dbReference>
<dbReference type="GO" id="GO:0043005">
    <property type="term" value="C:neuron projection"/>
    <property type="evidence" value="ECO:0007669"/>
    <property type="project" value="TreeGrafter"/>
</dbReference>
<reference evidence="11" key="2">
    <citation type="submission" date="2025-08" db="UniProtKB">
        <authorList>
            <consortium name="Ensembl"/>
        </authorList>
    </citation>
    <scope>IDENTIFICATION</scope>
</reference>
<evidence type="ECO:0000256" key="5">
    <source>
        <dbReference type="ARBA" id="ARBA00022737"/>
    </source>
</evidence>
<sequence>MKDRGQYLCLAQNDFGSDKLLVTLSVVAYPSRILEPKVREINSHPGNTIEIKCRAEGRPVPLISWILANRTQVRGYSSDRERVTVTPDGTLVIHQVSAYDRGHYKCIASNPAGVDTVSVRLHVVAAPPGILEEKRQYVIGEAGQSVSLPCSAQGSPQPTVHWVLLDGTVIRPLQDIRANVSLLANGTLLLKDLSDSEGGTYECIATSSTGSERRVVTLSVKQTALVPRILFDKKRVPYGDDLKVDCRASGTPVPEISWGLPDGTLVNSALQADDGKGHTRRYEGDYTCYAENTVGKDEMHVHITVVMAAPRIRTPGHTYVKVKAGGKVRFDCEPVGEPKPKVLWMLPSQDIIAASNERYLMHVNGSLDIRNIKLTDAGEYVCVLTEIRLRALECSVAPRGH</sequence>
<evidence type="ECO:0000256" key="4">
    <source>
        <dbReference type="ARBA" id="ARBA00022729"/>
    </source>
</evidence>
<proteinExistence type="predicted"/>
<keyword evidence="4" id="KW-0732">Signal</keyword>
<name>A0A8D0CHM9_SCLFO</name>
<dbReference type="InterPro" id="IPR013783">
    <property type="entry name" value="Ig-like_fold"/>
</dbReference>
<dbReference type="SMART" id="SM00408">
    <property type="entry name" value="IGc2"/>
    <property type="match status" value="4"/>
</dbReference>
<evidence type="ECO:0000313" key="11">
    <source>
        <dbReference type="Ensembl" id="ENSSFOP00015070509.1"/>
    </source>
</evidence>
<dbReference type="GO" id="GO:0016020">
    <property type="term" value="C:membrane"/>
    <property type="evidence" value="ECO:0007669"/>
    <property type="project" value="UniProtKB-SubCell"/>
</dbReference>
<evidence type="ECO:0000256" key="3">
    <source>
        <dbReference type="ARBA" id="ARBA00022692"/>
    </source>
</evidence>
<evidence type="ECO:0000259" key="10">
    <source>
        <dbReference type="PROSITE" id="PS50835"/>
    </source>
</evidence>
<keyword evidence="12" id="KW-1185">Reference proteome</keyword>
<dbReference type="Ensembl" id="ENSSFOT00015054142.1">
    <property type="protein sequence ID" value="ENSSFOP00015070509.1"/>
    <property type="gene ID" value="ENSSFOG00015019401.2"/>
</dbReference>
<evidence type="ECO:0000313" key="12">
    <source>
        <dbReference type="Proteomes" id="UP000694397"/>
    </source>
</evidence>
<keyword evidence="2" id="KW-0433">Leucine-rich repeat</keyword>
<keyword evidence="6" id="KW-1133">Transmembrane helix</keyword>
<dbReference type="InterPro" id="IPR036179">
    <property type="entry name" value="Ig-like_dom_sf"/>
</dbReference>
<dbReference type="Proteomes" id="UP000694397">
    <property type="component" value="Chromosome 10"/>
</dbReference>
<dbReference type="SMART" id="SM00409">
    <property type="entry name" value="IG"/>
    <property type="match status" value="4"/>
</dbReference>
<dbReference type="InterPro" id="IPR051170">
    <property type="entry name" value="Neural/epithelial_adhesion"/>
</dbReference>
<reference evidence="11 12" key="1">
    <citation type="submission" date="2019-04" db="EMBL/GenBank/DDBJ databases">
        <authorList>
            <consortium name="Wellcome Sanger Institute Data Sharing"/>
        </authorList>
    </citation>
    <scope>NUCLEOTIDE SEQUENCE [LARGE SCALE GENOMIC DNA]</scope>
</reference>
<comment type="subcellular location">
    <subcellularLocation>
        <location evidence="1">Membrane</location>
        <topology evidence="1">Single-pass membrane protein</topology>
    </subcellularLocation>
</comment>
<dbReference type="GeneTree" id="ENSGT00940000158290"/>
<dbReference type="Gene3D" id="2.60.40.10">
    <property type="entry name" value="Immunoglobulins"/>
    <property type="match status" value="4"/>
</dbReference>
<evidence type="ECO:0000256" key="1">
    <source>
        <dbReference type="ARBA" id="ARBA00004167"/>
    </source>
</evidence>
<evidence type="ECO:0000256" key="7">
    <source>
        <dbReference type="ARBA" id="ARBA00023136"/>
    </source>
</evidence>
<keyword evidence="3" id="KW-0812">Transmembrane</keyword>
<dbReference type="FunFam" id="2.60.40.10:FF:000076">
    <property type="entry name" value="Leucine-rich repeat and Ig domain-containing 4"/>
    <property type="match status" value="1"/>
</dbReference>
<accession>A0A8D0CHM9</accession>
<evidence type="ECO:0000256" key="2">
    <source>
        <dbReference type="ARBA" id="ARBA00022614"/>
    </source>
</evidence>
<reference evidence="11" key="3">
    <citation type="submission" date="2025-09" db="UniProtKB">
        <authorList>
            <consortium name="Ensembl"/>
        </authorList>
    </citation>
    <scope>IDENTIFICATION</scope>
</reference>
<dbReference type="InterPro" id="IPR013098">
    <property type="entry name" value="Ig_I-set"/>
</dbReference>
<dbReference type="SUPFAM" id="SSF48726">
    <property type="entry name" value="Immunoglobulin"/>
    <property type="match status" value="4"/>
</dbReference>
<dbReference type="PROSITE" id="PS50835">
    <property type="entry name" value="IG_LIKE"/>
    <property type="match status" value="4"/>
</dbReference>